<name>A0A9X1JNZ4_9FLAO</name>
<reference evidence="1" key="1">
    <citation type="submission" date="2021-04" db="EMBL/GenBank/DDBJ databases">
        <authorList>
            <person name="Pira H."/>
            <person name="Risdian C."/>
            <person name="Wink J."/>
        </authorList>
    </citation>
    <scope>NUCLEOTIDE SEQUENCE</scope>
    <source>
        <strain evidence="1">WHY3</strain>
    </source>
</reference>
<dbReference type="RefSeq" id="WP_218546813.1">
    <property type="nucleotide sequence ID" value="NZ_JAGSPD010000009.1"/>
</dbReference>
<evidence type="ECO:0000313" key="2">
    <source>
        <dbReference type="Proteomes" id="UP001138894"/>
    </source>
</evidence>
<protein>
    <submittedName>
        <fullName evidence="1">Uncharacterized protein</fullName>
    </submittedName>
</protein>
<sequence length="191" mass="23207">MSKRDKINKKIKKHFENKLYSRIKRGIKGDFEEILRGYIIKYSDDFILVKEEDDFEFRGYQIIPTYTVRGIRYNDNDKYYDFINKSEYKKSWFETDELSNIDLSSWKTIFTDLKAKELHIITECERFKDKLFCIGSIAELTKKAVHIEYFNAQGYIDELPVKHKYKWITKATFGDNYTRVFSKYKRKREEE</sequence>
<dbReference type="Proteomes" id="UP001138894">
    <property type="component" value="Unassembled WGS sequence"/>
</dbReference>
<evidence type="ECO:0000313" key="1">
    <source>
        <dbReference type="EMBL" id="MBV7269921.1"/>
    </source>
</evidence>
<accession>A0A9X1JNZ4</accession>
<gene>
    <name evidence="1" type="ORF">KCG49_12050</name>
</gene>
<dbReference type="AlphaFoldDB" id="A0A9X1JNZ4"/>
<organism evidence="1 2">
    <name type="scientific">Winogradskyella luteola</name>
    <dbReference type="NCBI Taxonomy" id="2828330"/>
    <lineage>
        <taxon>Bacteria</taxon>
        <taxon>Pseudomonadati</taxon>
        <taxon>Bacteroidota</taxon>
        <taxon>Flavobacteriia</taxon>
        <taxon>Flavobacteriales</taxon>
        <taxon>Flavobacteriaceae</taxon>
        <taxon>Winogradskyella</taxon>
    </lineage>
</organism>
<keyword evidence="2" id="KW-1185">Reference proteome</keyword>
<dbReference type="EMBL" id="JAGSPD010000009">
    <property type="protein sequence ID" value="MBV7269921.1"/>
    <property type="molecule type" value="Genomic_DNA"/>
</dbReference>
<comment type="caution">
    <text evidence="1">The sequence shown here is derived from an EMBL/GenBank/DDBJ whole genome shotgun (WGS) entry which is preliminary data.</text>
</comment>
<proteinExistence type="predicted"/>